<organism evidence="2 3">
    <name type="scientific">Durusdinium trenchii</name>
    <dbReference type="NCBI Taxonomy" id="1381693"/>
    <lineage>
        <taxon>Eukaryota</taxon>
        <taxon>Sar</taxon>
        <taxon>Alveolata</taxon>
        <taxon>Dinophyceae</taxon>
        <taxon>Suessiales</taxon>
        <taxon>Symbiodiniaceae</taxon>
        <taxon>Durusdinium</taxon>
    </lineage>
</organism>
<reference evidence="2 3" key="1">
    <citation type="submission" date="2024-02" db="EMBL/GenBank/DDBJ databases">
        <authorList>
            <person name="Chen Y."/>
            <person name="Shah S."/>
            <person name="Dougan E. K."/>
            <person name="Thang M."/>
            <person name="Chan C."/>
        </authorList>
    </citation>
    <scope>NUCLEOTIDE SEQUENCE [LARGE SCALE GENOMIC DNA]</scope>
</reference>
<sequence length="363" mass="41583">MLRHIRDFLGVVFQIREAIRGARDGGPAEDGGSASRGGVQLAASLNGRWGRLIRSRDFEKHRSVPEQQIGCHHHQQFVADQGHLTSKTSGEEELVAKIREMPLPTGPPEAFGARFRCTCCQQEVFESQLEYHASYCLPPARAPPTLPRIAERRESDSRGRRSSEDLTHRGLQPTPSWETQIHLAKEMLFGPEESPAPLGKRWWRWEDSEIQVHHAKAEERSARKRQEILEEKKRQEEEHCTFTPRLVARRSRSCGRMETQEISPRSGRWQDWLDQQLESKKSKLESVESEMYQDVTHHPSITRLAQTVGQAREEADALNVFERLYQVARDRSRARKLAEASANAEATPPPSKEPWSPLRVDDQ</sequence>
<protein>
    <submittedName>
        <fullName evidence="2">Uncharacterized protein</fullName>
    </submittedName>
</protein>
<name>A0ABP0MBX4_9DINO</name>
<dbReference type="EMBL" id="CAXAMN010016668">
    <property type="protein sequence ID" value="CAK9048651.1"/>
    <property type="molecule type" value="Genomic_DNA"/>
</dbReference>
<accession>A0ABP0MBX4</accession>
<feature type="region of interest" description="Disordered" evidence="1">
    <location>
        <begin position="332"/>
        <end position="363"/>
    </location>
</feature>
<evidence type="ECO:0000313" key="2">
    <source>
        <dbReference type="EMBL" id="CAK9048651.1"/>
    </source>
</evidence>
<keyword evidence="3" id="KW-1185">Reference proteome</keyword>
<evidence type="ECO:0000256" key="1">
    <source>
        <dbReference type="SAM" id="MobiDB-lite"/>
    </source>
</evidence>
<dbReference type="Proteomes" id="UP001642484">
    <property type="component" value="Unassembled WGS sequence"/>
</dbReference>
<proteinExistence type="predicted"/>
<feature type="region of interest" description="Disordered" evidence="1">
    <location>
        <begin position="142"/>
        <end position="174"/>
    </location>
</feature>
<feature type="compositionally biased region" description="Basic and acidic residues" evidence="1">
    <location>
        <begin position="149"/>
        <end position="168"/>
    </location>
</feature>
<gene>
    <name evidence="2" type="ORF">CCMP2556_LOCUS25015</name>
</gene>
<evidence type="ECO:0000313" key="3">
    <source>
        <dbReference type="Proteomes" id="UP001642484"/>
    </source>
</evidence>
<comment type="caution">
    <text evidence="2">The sequence shown here is derived from an EMBL/GenBank/DDBJ whole genome shotgun (WGS) entry which is preliminary data.</text>
</comment>